<sequence length="181" mass="20529">MSRLPTEIESTIPADARSIVKRWWDSLTESDRREASVLWDQRREQQFFDPQHHADGTLDTPEQVPTVIGGRFIPHDDSVRMHEWIEDWHVYLFGHYESRVLESVVILHTIGGVCQAHPAAQAVTAAGVLPADFRCPLDPAVCPMHRLQKFAPNEAIFLAPSSSGGWWVVTPQRRRSKPSTT</sequence>
<organism evidence="1 2">
    <name type="scientific">Limnoglobus roseus</name>
    <dbReference type="NCBI Taxonomy" id="2598579"/>
    <lineage>
        <taxon>Bacteria</taxon>
        <taxon>Pseudomonadati</taxon>
        <taxon>Planctomycetota</taxon>
        <taxon>Planctomycetia</taxon>
        <taxon>Gemmatales</taxon>
        <taxon>Gemmataceae</taxon>
        <taxon>Limnoglobus</taxon>
    </lineage>
</organism>
<accession>A0A5C1AA58</accession>
<name>A0A5C1AA58_9BACT</name>
<keyword evidence="2" id="KW-1185">Reference proteome</keyword>
<dbReference type="KEGG" id="lrs:PX52LOC_00865"/>
<evidence type="ECO:0000313" key="1">
    <source>
        <dbReference type="EMBL" id="QEL14004.1"/>
    </source>
</evidence>
<dbReference type="Proteomes" id="UP000324974">
    <property type="component" value="Chromosome"/>
</dbReference>
<protein>
    <submittedName>
        <fullName evidence="1">Uncharacterized protein</fullName>
    </submittedName>
</protein>
<dbReference type="AlphaFoldDB" id="A0A5C1AA58"/>
<reference evidence="2" key="1">
    <citation type="submission" date="2019-08" db="EMBL/GenBank/DDBJ databases">
        <title>Limnoglobus roseus gen. nov., sp. nov., a novel freshwater planctomycete with a giant genome from the family Gemmataceae.</title>
        <authorList>
            <person name="Kulichevskaya I.S."/>
            <person name="Naumoff D.G."/>
            <person name="Miroshnikov K."/>
            <person name="Ivanova A."/>
            <person name="Philippov D.A."/>
            <person name="Hakobyan A."/>
            <person name="Rijpstra I.C."/>
            <person name="Sinninghe Damste J.S."/>
            <person name="Liesack W."/>
            <person name="Dedysh S.N."/>
        </authorList>
    </citation>
    <scope>NUCLEOTIDE SEQUENCE [LARGE SCALE GENOMIC DNA]</scope>
    <source>
        <strain evidence="2">PX52</strain>
    </source>
</reference>
<dbReference type="EMBL" id="CP042425">
    <property type="protein sequence ID" value="QEL14004.1"/>
    <property type="molecule type" value="Genomic_DNA"/>
</dbReference>
<proteinExistence type="predicted"/>
<evidence type="ECO:0000313" key="2">
    <source>
        <dbReference type="Proteomes" id="UP000324974"/>
    </source>
</evidence>
<gene>
    <name evidence="1" type="ORF">PX52LOC_00865</name>
</gene>